<dbReference type="Pfam" id="PF00480">
    <property type="entry name" value="ROK"/>
    <property type="match status" value="1"/>
</dbReference>
<reference evidence="3" key="1">
    <citation type="submission" date="2015-09" db="EMBL/GenBank/DDBJ databases">
        <title>Complete sequence of Algoriphagus sp. M8-2.</title>
        <authorList>
            <person name="Shintani M."/>
        </authorList>
    </citation>
    <scope>NUCLEOTIDE SEQUENCE [LARGE SCALE GENOMIC DNA]</scope>
    <source>
        <strain evidence="3">M8-2</strain>
    </source>
</reference>
<evidence type="ECO:0000313" key="2">
    <source>
        <dbReference type="EMBL" id="AMQ57547.1"/>
    </source>
</evidence>
<dbReference type="Proteomes" id="UP000073816">
    <property type="component" value="Chromosome"/>
</dbReference>
<dbReference type="InterPro" id="IPR043129">
    <property type="entry name" value="ATPase_NBD"/>
</dbReference>
<keyword evidence="3" id="KW-1185">Reference proteome</keyword>
<dbReference type="CDD" id="cd23763">
    <property type="entry name" value="ASKHA_ATPase_ROK"/>
    <property type="match status" value="1"/>
</dbReference>
<organism evidence="2 3">
    <name type="scientific">Algoriphagus sanaruensis</name>
    <dbReference type="NCBI Taxonomy" id="1727163"/>
    <lineage>
        <taxon>Bacteria</taxon>
        <taxon>Pseudomonadati</taxon>
        <taxon>Bacteroidota</taxon>
        <taxon>Cytophagia</taxon>
        <taxon>Cytophagales</taxon>
        <taxon>Cyclobacteriaceae</taxon>
        <taxon>Algoriphagus</taxon>
    </lineage>
</organism>
<evidence type="ECO:0000313" key="3">
    <source>
        <dbReference type="Proteomes" id="UP000073816"/>
    </source>
</evidence>
<dbReference type="PANTHER" id="PTHR18964">
    <property type="entry name" value="ROK (REPRESSOR, ORF, KINASE) FAMILY"/>
    <property type="match status" value="1"/>
</dbReference>
<evidence type="ECO:0008006" key="4">
    <source>
        <dbReference type="Google" id="ProtNLM"/>
    </source>
</evidence>
<dbReference type="STRING" id="1727163.AO498_13945"/>
<dbReference type="InterPro" id="IPR000600">
    <property type="entry name" value="ROK"/>
</dbReference>
<proteinExistence type="inferred from homology"/>
<dbReference type="EMBL" id="CP012836">
    <property type="protein sequence ID" value="AMQ57547.1"/>
    <property type="molecule type" value="Genomic_DNA"/>
</dbReference>
<gene>
    <name evidence="2" type="ORF">AO498_13945</name>
</gene>
<accession>A0A142EQZ2</accession>
<reference evidence="2 3" key="2">
    <citation type="journal article" date="2016" name="Genome Announc.">
        <title>Complete Genome Sequence of Algoriphagus sp. Strain M8-2, Isolated from a Brackish Lake.</title>
        <authorList>
            <person name="Muraguchi Y."/>
            <person name="Kushimoto K."/>
            <person name="Ohtsubo Y."/>
            <person name="Suzuki T."/>
            <person name="Dohra H."/>
            <person name="Kimbara K."/>
            <person name="Shintani M."/>
        </authorList>
    </citation>
    <scope>NUCLEOTIDE SEQUENCE [LARGE SCALE GENOMIC DNA]</scope>
    <source>
        <strain evidence="2 3">M8-2</strain>
    </source>
</reference>
<dbReference type="PANTHER" id="PTHR18964:SF149">
    <property type="entry name" value="BIFUNCTIONAL UDP-N-ACETYLGLUCOSAMINE 2-EPIMERASE_N-ACETYLMANNOSAMINE KINASE"/>
    <property type="match status" value="1"/>
</dbReference>
<dbReference type="Gene3D" id="3.30.420.40">
    <property type="match status" value="2"/>
</dbReference>
<dbReference type="AlphaFoldDB" id="A0A142EQZ2"/>
<dbReference type="PATRIC" id="fig|1727163.4.peg.2926"/>
<dbReference type="OrthoDB" id="49666at2"/>
<dbReference type="RefSeq" id="WP_067548930.1">
    <property type="nucleotide sequence ID" value="NZ_CP012836.1"/>
</dbReference>
<dbReference type="KEGG" id="alm:AO498_13945"/>
<dbReference type="SUPFAM" id="SSF53067">
    <property type="entry name" value="Actin-like ATPase domain"/>
    <property type="match status" value="1"/>
</dbReference>
<evidence type="ECO:0000256" key="1">
    <source>
        <dbReference type="ARBA" id="ARBA00006479"/>
    </source>
</evidence>
<name>A0A142EQZ2_9BACT</name>
<protein>
    <recommendedName>
        <fullName evidence="4">ROK family transcriptional regulator</fullName>
    </recommendedName>
</protein>
<sequence>MKPRYIGIDIGGSHISAARIGINQGGITVSDEVGVSVDTTLEADHILSSWTDLIKKLDPSADDFLGIAMPGPFDYQNGISLLEDQGKMKSLFGRSVRDGLSQRLSIPPKQILFTNDAEAFLLGEKMAGAGKHHQKILGLTLGTGLGSAFFLENRCTDAKLWTAPFREGIAEDYLGTAWFISEAEKQFDLKISGVKDLVSTGELTQEANHLFSEFGKTLGEFMVPYFREYGFDQVILGGKISLASPYFLPFTLQYLSYHGFHPDFKIAQLGEKAALIGACWPLIHTL</sequence>
<comment type="similarity">
    <text evidence="1">Belongs to the ROK (NagC/XylR) family.</text>
</comment>